<evidence type="ECO:0000259" key="1">
    <source>
        <dbReference type="Pfam" id="PF03167"/>
    </source>
</evidence>
<feature type="domain" description="Uracil-DNA glycosylase-like" evidence="1">
    <location>
        <begin position="37"/>
        <end position="101"/>
    </location>
</feature>
<evidence type="ECO:0000313" key="2">
    <source>
        <dbReference type="EMBL" id="KKM24948.1"/>
    </source>
</evidence>
<dbReference type="InterPro" id="IPR012337">
    <property type="entry name" value="RNaseH-like_sf"/>
</dbReference>
<dbReference type="SUPFAM" id="SSF53098">
    <property type="entry name" value="Ribonuclease H-like"/>
    <property type="match status" value="1"/>
</dbReference>
<organism evidence="2">
    <name type="scientific">marine sediment metagenome</name>
    <dbReference type="NCBI Taxonomy" id="412755"/>
    <lineage>
        <taxon>unclassified sequences</taxon>
        <taxon>metagenomes</taxon>
        <taxon>ecological metagenomes</taxon>
    </lineage>
</organism>
<dbReference type="InterPro" id="IPR036397">
    <property type="entry name" value="RNaseH_sf"/>
</dbReference>
<feature type="non-terminal residue" evidence="2">
    <location>
        <position position="1"/>
    </location>
</feature>
<dbReference type="EMBL" id="LAZR01012819">
    <property type="protein sequence ID" value="KKM24948.1"/>
    <property type="molecule type" value="Genomic_DNA"/>
</dbReference>
<comment type="caution">
    <text evidence="2">The sequence shown here is derived from an EMBL/GenBank/DDBJ whole genome shotgun (WGS) entry which is preliminary data.</text>
</comment>
<dbReference type="Gene3D" id="3.30.420.10">
    <property type="entry name" value="Ribonuclease H-like superfamily/Ribonuclease H"/>
    <property type="match status" value="1"/>
</dbReference>
<protein>
    <recommendedName>
        <fullName evidence="1">Uracil-DNA glycosylase-like domain-containing protein</fullName>
    </recommendedName>
</protein>
<dbReference type="SUPFAM" id="SSF52141">
    <property type="entry name" value="Uracil-DNA glycosylase-like"/>
    <property type="match status" value="1"/>
</dbReference>
<dbReference type="GO" id="GO:0003676">
    <property type="term" value="F:nucleic acid binding"/>
    <property type="evidence" value="ECO:0007669"/>
    <property type="project" value="InterPro"/>
</dbReference>
<gene>
    <name evidence="2" type="ORF">LCGC14_1599980</name>
</gene>
<dbReference type="Pfam" id="PF03167">
    <property type="entry name" value="UDG"/>
    <property type="match status" value="1"/>
</dbReference>
<accession>A0A0F9KS41</accession>
<sequence length="284" mass="33079">LHYLRFQYAEISWPNTYTWSSISQGAYIEPLRLPELYRLRDELIKLKPNLVVALGGTAFWALCGASGITKARGTVRLSTLIPNLKVLPAYHPAYVTRMWDARLTLVADLAKAKLEKEFPDIRLPKREIWINPQITDIETFTNLYIKDCKILAFDTETARKQITCISFAPSKDLAIVIPFVDKSRPDYRYWSTAEREVKAWKLVRDILDLPMPKLAQNGLYDLQYLWKCHGIPVRNFFEDTMLLHHALYLELPKDLGFLGSIYTSEASWKLMRHREKDEIEKKDD</sequence>
<reference evidence="2" key="1">
    <citation type="journal article" date="2015" name="Nature">
        <title>Complex archaea that bridge the gap between prokaryotes and eukaryotes.</title>
        <authorList>
            <person name="Spang A."/>
            <person name="Saw J.H."/>
            <person name="Jorgensen S.L."/>
            <person name="Zaremba-Niedzwiedzka K."/>
            <person name="Martijn J."/>
            <person name="Lind A.E."/>
            <person name="van Eijk R."/>
            <person name="Schleper C."/>
            <person name="Guy L."/>
            <person name="Ettema T.J."/>
        </authorList>
    </citation>
    <scope>NUCLEOTIDE SEQUENCE</scope>
</reference>
<dbReference type="Gene3D" id="3.40.470.10">
    <property type="entry name" value="Uracil-DNA glycosylase-like domain"/>
    <property type="match status" value="1"/>
</dbReference>
<name>A0A0F9KS41_9ZZZZ</name>
<proteinExistence type="predicted"/>
<dbReference type="InterPro" id="IPR005122">
    <property type="entry name" value="Uracil-DNA_glycosylase-like"/>
</dbReference>
<dbReference type="AlphaFoldDB" id="A0A0F9KS41"/>
<dbReference type="InterPro" id="IPR036895">
    <property type="entry name" value="Uracil-DNA_glycosylase-like_sf"/>
</dbReference>